<keyword evidence="3" id="KW-1185">Reference proteome</keyword>
<accession>A0A9Q1K521</accession>
<dbReference type="InterPro" id="IPR037690">
    <property type="entry name" value="FAM204A"/>
</dbReference>
<feature type="compositionally biased region" description="Polar residues" evidence="1">
    <location>
        <begin position="125"/>
        <end position="142"/>
    </location>
</feature>
<dbReference type="Proteomes" id="UP001153076">
    <property type="component" value="Unassembled WGS sequence"/>
</dbReference>
<feature type="compositionally biased region" description="Polar residues" evidence="1">
    <location>
        <begin position="104"/>
        <end position="118"/>
    </location>
</feature>
<dbReference type="AlphaFoldDB" id="A0A9Q1K521"/>
<protein>
    <submittedName>
        <fullName evidence="2">Uncharacterized protein</fullName>
    </submittedName>
</protein>
<reference evidence="2" key="1">
    <citation type="submission" date="2022-04" db="EMBL/GenBank/DDBJ databases">
        <title>Carnegiea gigantea Genome sequencing and assembly v2.</title>
        <authorList>
            <person name="Copetti D."/>
            <person name="Sanderson M.J."/>
            <person name="Burquez A."/>
            <person name="Wojciechowski M.F."/>
        </authorList>
    </citation>
    <scope>NUCLEOTIDE SEQUENCE</scope>
    <source>
        <strain evidence="2">SGP5-SGP5p</strain>
        <tissue evidence="2">Aerial part</tissue>
    </source>
</reference>
<feature type="compositionally biased region" description="Basic residues" evidence="1">
    <location>
        <begin position="84"/>
        <end position="96"/>
    </location>
</feature>
<feature type="region of interest" description="Disordered" evidence="1">
    <location>
        <begin position="39"/>
        <end position="67"/>
    </location>
</feature>
<comment type="caution">
    <text evidence="2">The sequence shown here is derived from an EMBL/GenBank/DDBJ whole genome shotgun (WGS) entry which is preliminary data.</text>
</comment>
<feature type="compositionally biased region" description="Basic and acidic residues" evidence="1">
    <location>
        <begin position="39"/>
        <end position="48"/>
    </location>
</feature>
<evidence type="ECO:0000256" key="1">
    <source>
        <dbReference type="SAM" id="MobiDB-lite"/>
    </source>
</evidence>
<dbReference type="PANTHER" id="PTHR14386:SF2">
    <property type="entry name" value="PROTEIN FAM204A"/>
    <property type="match status" value="1"/>
</dbReference>
<name>A0A9Q1K521_9CARY</name>
<sequence>MDVEPNPCPTLTAFRVRQTHFGRTPLPRCSLVFQEERERMEEDERKEAAISSNPCHGPNFKSNGVTQEQLAKFRELRRRRLQMKNKFNNKKKHKDLKGKFLSGDLNSSESPDKNTNQRLYDPSEHNSSSTTNEKNEAPSSHPQAEVHPALKKKKLHWGCSSLEASATADKKQKIVDDCPRLVSMNLSPWNSIDVGEEGFLCIALKKG</sequence>
<dbReference type="OrthoDB" id="639110at2759"/>
<organism evidence="2 3">
    <name type="scientific">Carnegiea gigantea</name>
    <dbReference type="NCBI Taxonomy" id="171969"/>
    <lineage>
        <taxon>Eukaryota</taxon>
        <taxon>Viridiplantae</taxon>
        <taxon>Streptophyta</taxon>
        <taxon>Embryophyta</taxon>
        <taxon>Tracheophyta</taxon>
        <taxon>Spermatophyta</taxon>
        <taxon>Magnoliopsida</taxon>
        <taxon>eudicotyledons</taxon>
        <taxon>Gunneridae</taxon>
        <taxon>Pentapetalae</taxon>
        <taxon>Caryophyllales</taxon>
        <taxon>Cactineae</taxon>
        <taxon>Cactaceae</taxon>
        <taxon>Cactoideae</taxon>
        <taxon>Echinocereeae</taxon>
        <taxon>Carnegiea</taxon>
    </lineage>
</organism>
<evidence type="ECO:0000313" key="3">
    <source>
        <dbReference type="Proteomes" id="UP001153076"/>
    </source>
</evidence>
<evidence type="ECO:0000313" key="2">
    <source>
        <dbReference type="EMBL" id="KAJ8436629.1"/>
    </source>
</evidence>
<proteinExistence type="predicted"/>
<dbReference type="PANTHER" id="PTHR14386">
    <property type="entry name" value="PROTEIN FAM204A"/>
    <property type="match status" value="1"/>
</dbReference>
<feature type="region of interest" description="Disordered" evidence="1">
    <location>
        <begin position="84"/>
        <end position="150"/>
    </location>
</feature>
<feature type="compositionally biased region" description="Polar residues" evidence="1">
    <location>
        <begin position="50"/>
        <end position="67"/>
    </location>
</feature>
<gene>
    <name evidence="2" type="ORF">Cgig2_029875</name>
</gene>
<dbReference type="EMBL" id="JAKOGI010000337">
    <property type="protein sequence ID" value="KAJ8436629.1"/>
    <property type="molecule type" value="Genomic_DNA"/>
</dbReference>